<comment type="caution">
    <text evidence="1">The sequence shown here is derived from an EMBL/GenBank/DDBJ whole genome shotgun (WGS) entry which is preliminary data.</text>
</comment>
<proteinExistence type="predicted"/>
<dbReference type="AlphaFoldDB" id="A0A7W6CTV6"/>
<evidence type="ECO:0000313" key="2">
    <source>
        <dbReference type="Proteomes" id="UP000582090"/>
    </source>
</evidence>
<reference evidence="1 2" key="1">
    <citation type="submission" date="2020-08" db="EMBL/GenBank/DDBJ databases">
        <title>Genomic Encyclopedia of Type Strains, Phase IV (KMG-IV): sequencing the most valuable type-strain genomes for metagenomic binning, comparative biology and taxonomic classification.</title>
        <authorList>
            <person name="Goeker M."/>
        </authorList>
    </citation>
    <scope>NUCLEOTIDE SEQUENCE [LARGE SCALE GENOMIC DNA]</scope>
    <source>
        <strain evidence="1 2">DSM 26575</strain>
    </source>
</reference>
<dbReference type="Proteomes" id="UP000582090">
    <property type="component" value="Unassembled WGS sequence"/>
</dbReference>
<gene>
    <name evidence="1" type="ORF">GGQ67_002500</name>
</gene>
<name>A0A7W6CTV6_9HYPH</name>
<keyword evidence="2" id="KW-1185">Reference proteome</keyword>
<dbReference type="RefSeq" id="WP_281393585.1">
    <property type="nucleotide sequence ID" value="NZ_JACIDW010000006.1"/>
</dbReference>
<accession>A0A7W6CTV6</accession>
<protein>
    <submittedName>
        <fullName evidence="1">Uncharacterized protein</fullName>
    </submittedName>
</protein>
<dbReference type="EMBL" id="JACIDW010000006">
    <property type="protein sequence ID" value="MBB3964837.1"/>
    <property type="molecule type" value="Genomic_DNA"/>
</dbReference>
<sequence length="42" mass="4263">MLAILLVMIAGVLSLTVVGGGSRQIAKGQPLLASSSRLMGPR</sequence>
<evidence type="ECO:0000313" key="1">
    <source>
        <dbReference type="EMBL" id="MBB3964837.1"/>
    </source>
</evidence>
<organism evidence="1 2">
    <name type="scientific">Rhizobium metallidurans</name>
    <dbReference type="NCBI Taxonomy" id="1265931"/>
    <lineage>
        <taxon>Bacteria</taxon>
        <taxon>Pseudomonadati</taxon>
        <taxon>Pseudomonadota</taxon>
        <taxon>Alphaproteobacteria</taxon>
        <taxon>Hyphomicrobiales</taxon>
        <taxon>Rhizobiaceae</taxon>
        <taxon>Rhizobium/Agrobacterium group</taxon>
        <taxon>Rhizobium</taxon>
    </lineage>
</organism>